<keyword evidence="8" id="KW-0238">DNA-binding</keyword>
<evidence type="ECO:0000256" key="3">
    <source>
        <dbReference type="ARBA" id="ARBA00022723"/>
    </source>
</evidence>
<reference evidence="13" key="1">
    <citation type="submission" date="2023-02" db="EMBL/GenBank/DDBJ databases">
        <title>Genome of toxic invasive species Heracleum sosnowskyi carries increased number of genes despite the absence of recent whole-genome duplications.</title>
        <authorList>
            <person name="Schelkunov M."/>
            <person name="Shtratnikova V."/>
            <person name="Makarenko M."/>
            <person name="Klepikova A."/>
            <person name="Omelchenko D."/>
            <person name="Novikova G."/>
            <person name="Obukhova E."/>
            <person name="Bogdanov V."/>
            <person name="Penin A."/>
            <person name="Logacheva M."/>
        </authorList>
    </citation>
    <scope>NUCLEOTIDE SEQUENCE</scope>
    <source>
        <strain evidence="13">Hsosn_3</strain>
        <tissue evidence="13">Leaf</tissue>
    </source>
</reference>
<evidence type="ECO:0000313" key="13">
    <source>
        <dbReference type="EMBL" id="KAK1381327.1"/>
    </source>
</evidence>
<organism evidence="13 14">
    <name type="scientific">Heracleum sosnowskyi</name>
    <dbReference type="NCBI Taxonomy" id="360622"/>
    <lineage>
        <taxon>Eukaryota</taxon>
        <taxon>Viridiplantae</taxon>
        <taxon>Streptophyta</taxon>
        <taxon>Embryophyta</taxon>
        <taxon>Tracheophyta</taxon>
        <taxon>Spermatophyta</taxon>
        <taxon>Magnoliopsida</taxon>
        <taxon>eudicotyledons</taxon>
        <taxon>Gunneridae</taxon>
        <taxon>Pentapetalae</taxon>
        <taxon>asterids</taxon>
        <taxon>campanulids</taxon>
        <taxon>Apiales</taxon>
        <taxon>Apiaceae</taxon>
        <taxon>Apioideae</taxon>
        <taxon>apioid superclade</taxon>
        <taxon>Tordylieae</taxon>
        <taxon>Tordyliinae</taxon>
        <taxon>Heracleum</taxon>
    </lineage>
</organism>
<evidence type="ECO:0000313" key="14">
    <source>
        <dbReference type="Proteomes" id="UP001237642"/>
    </source>
</evidence>
<dbReference type="Proteomes" id="UP001237642">
    <property type="component" value="Unassembled WGS sequence"/>
</dbReference>
<keyword evidence="6" id="KW-0408">Iron</keyword>
<dbReference type="PANTHER" id="PTHR47950:SF14">
    <property type="entry name" value="CYTOCHROME P450 76A2-LIKE ISOFORM X1"/>
    <property type="match status" value="1"/>
</dbReference>
<keyword evidence="11" id="KW-0812">Transmembrane</keyword>
<evidence type="ECO:0000256" key="5">
    <source>
        <dbReference type="ARBA" id="ARBA00023002"/>
    </source>
</evidence>
<keyword evidence="5" id="KW-0560">Oxidoreductase</keyword>
<feature type="domain" description="TF-B3" evidence="12">
    <location>
        <begin position="406"/>
        <end position="497"/>
    </location>
</feature>
<dbReference type="Pfam" id="PF00067">
    <property type="entry name" value="p450"/>
    <property type="match status" value="2"/>
</dbReference>
<dbReference type="InterPro" id="IPR002401">
    <property type="entry name" value="Cyt_P450_E_grp-I"/>
</dbReference>
<proteinExistence type="inferred from homology"/>
<keyword evidence="10" id="KW-0539">Nucleus</keyword>
<dbReference type="Gene3D" id="3.90.1150.10">
    <property type="entry name" value="Aspartate Aminotransferase, domain 1"/>
    <property type="match status" value="1"/>
</dbReference>
<dbReference type="SUPFAM" id="SSF101936">
    <property type="entry name" value="DNA-binding pseudobarrel domain"/>
    <property type="match status" value="1"/>
</dbReference>
<dbReference type="GO" id="GO:0003677">
    <property type="term" value="F:DNA binding"/>
    <property type="evidence" value="ECO:0007669"/>
    <property type="project" value="UniProtKB-KW"/>
</dbReference>
<dbReference type="InterPro" id="IPR015421">
    <property type="entry name" value="PyrdxlP-dep_Trfase_major"/>
</dbReference>
<dbReference type="InterPro" id="IPR001128">
    <property type="entry name" value="Cyt_P450"/>
</dbReference>
<evidence type="ECO:0000256" key="10">
    <source>
        <dbReference type="ARBA" id="ARBA00023242"/>
    </source>
</evidence>
<accession>A0AAD8IB92</accession>
<dbReference type="PANTHER" id="PTHR47950">
    <property type="entry name" value="CYTOCHROME P450, FAMILY 76, SUBFAMILY C, POLYPEPTIDE 5-RELATED"/>
    <property type="match status" value="1"/>
</dbReference>
<evidence type="ECO:0000256" key="8">
    <source>
        <dbReference type="ARBA" id="ARBA00023125"/>
    </source>
</evidence>
<evidence type="ECO:0000256" key="1">
    <source>
        <dbReference type="ARBA" id="ARBA00004123"/>
    </source>
</evidence>
<comment type="subcellular location">
    <subcellularLocation>
        <location evidence="1">Nucleus</location>
    </subcellularLocation>
</comment>
<dbReference type="InterPro" id="IPR015424">
    <property type="entry name" value="PyrdxlP-dep_Trfase"/>
</dbReference>
<keyword evidence="7" id="KW-0805">Transcription regulation</keyword>
<dbReference type="PROSITE" id="PS50863">
    <property type="entry name" value="B3"/>
    <property type="match status" value="1"/>
</dbReference>
<dbReference type="Pfam" id="PF02362">
    <property type="entry name" value="B3"/>
    <property type="match status" value="1"/>
</dbReference>
<protein>
    <recommendedName>
        <fullName evidence="12">TF-B3 domain-containing protein</fullName>
    </recommendedName>
</protein>
<dbReference type="InterPro" id="IPR015300">
    <property type="entry name" value="DNA-bd_pseudobarrel_sf"/>
</dbReference>
<feature type="transmembrane region" description="Helical" evidence="11">
    <location>
        <begin position="6"/>
        <end position="23"/>
    </location>
</feature>
<keyword evidence="11" id="KW-0472">Membrane</keyword>
<dbReference type="AlphaFoldDB" id="A0AAD8IB92"/>
<evidence type="ECO:0000256" key="7">
    <source>
        <dbReference type="ARBA" id="ARBA00023015"/>
    </source>
</evidence>
<dbReference type="InterPro" id="IPR015422">
    <property type="entry name" value="PyrdxlP-dep_Trfase_small"/>
</dbReference>
<evidence type="ECO:0000256" key="4">
    <source>
        <dbReference type="ARBA" id="ARBA00022898"/>
    </source>
</evidence>
<comment type="caution">
    <text evidence="13">The sequence shown here is derived from an EMBL/GenBank/DDBJ whole genome shotgun (WGS) entry which is preliminary data.</text>
</comment>
<dbReference type="GO" id="GO:0020037">
    <property type="term" value="F:heme binding"/>
    <property type="evidence" value="ECO:0007669"/>
    <property type="project" value="InterPro"/>
</dbReference>
<dbReference type="SUPFAM" id="SSF53383">
    <property type="entry name" value="PLP-dependent transferases"/>
    <property type="match status" value="1"/>
</dbReference>
<dbReference type="GO" id="GO:0016705">
    <property type="term" value="F:oxidoreductase activity, acting on paired donors, with incorporation or reduction of molecular oxygen"/>
    <property type="evidence" value="ECO:0007669"/>
    <property type="project" value="InterPro"/>
</dbReference>
<evidence type="ECO:0000256" key="9">
    <source>
        <dbReference type="ARBA" id="ARBA00023163"/>
    </source>
</evidence>
<dbReference type="GO" id="GO:0030170">
    <property type="term" value="F:pyridoxal phosphate binding"/>
    <property type="evidence" value="ECO:0007669"/>
    <property type="project" value="InterPro"/>
</dbReference>
<dbReference type="SMART" id="SM01019">
    <property type="entry name" value="B3"/>
    <property type="match status" value="1"/>
</dbReference>
<dbReference type="InterPro" id="IPR036396">
    <property type="entry name" value="Cyt_P450_sf"/>
</dbReference>
<keyword evidence="9" id="KW-0804">Transcription</keyword>
<reference evidence="13" key="2">
    <citation type="submission" date="2023-05" db="EMBL/GenBank/DDBJ databases">
        <authorList>
            <person name="Schelkunov M.I."/>
        </authorList>
    </citation>
    <scope>NUCLEOTIDE SEQUENCE</scope>
    <source>
        <strain evidence="13">Hsosn_3</strain>
        <tissue evidence="13">Leaf</tissue>
    </source>
</reference>
<dbReference type="Pfam" id="PF00202">
    <property type="entry name" value="Aminotran_3"/>
    <property type="match status" value="1"/>
</dbReference>
<keyword evidence="11" id="KW-1133">Transmembrane helix</keyword>
<keyword evidence="4" id="KW-0663">Pyridoxal phosphate</keyword>
<dbReference type="GO" id="GO:0005634">
    <property type="term" value="C:nucleus"/>
    <property type="evidence" value="ECO:0007669"/>
    <property type="project" value="UniProtKB-SubCell"/>
</dbReference>
<keyword evidence="3" id="KW-0479">Metal-binding</keyword>
<dbReference type="PRINTS" id="PR00463">
    <property type="entry name" value="EP450I"/>
</dbReference>
<dbReference type="CDD" id="cd10017">
    <property type="entry name" value="B3_DNA"/>
    <property type="match status" value="1"/>
</dbReference>
<dbReference type="GO" id="GO:0005506">
    <property type="term" value="F:iron ion binding"/>
    <property type="evidence" value="ECO:0007669"/>
    <property type="project" value="InterPro"/>
</dbReference>
<evidence type="ECO:0000259" key="12">
    <source>
        <dbReference type="PROSITE" id="PS50863"/>
    </source>
</evidence>
<dbReference type="Gene3D" id="3.40.640.10">
    <property type="entry name" value="Type I PLP-dependent aspartate aminotransferase-like (Major domain)"/>
    <property type="match status" value="1"/>
</dbReference>
<dbReference type="Gene3D" id="2.40.330.10">
    <property type="entry name" value="DNA-binding pseudobarrel domain"/>
    <property type="match status" value="1"/>
</dbReference>
<sequence length="590" mass="67160">MEWNGDYVFWSALISSISLVWHLRRKNSYKRAKLPPGPKGWPIFGNLFDLGNLPHRSLEALRQEYGPIVWLDLGFIKTMVLLSAGAAEEFFKNHDLSSVDRFANDCTRSHDYYTVSLTFGSYNTYWRTLRRICTSELFTNKKINDTVSIRHKYVDELLYNMIGNITLSRNLMDPKSEITSEFCMALAGIRKTMDASLAKATEIISTYVKERVIERQQKQELSSEHKDFLDVLLDYRGTGKDGPAKLSEFQITIFLMEMFFGGTESPNAAIEWAMCELLQNPDQMKKINAELGLVVGANKKVQESDIDNLPYLHAIVQETLRLHPPAPLLVPRKAVRNTNFMGYSIPKNTLVMVNYWAIGRDEDSWEDALSFKPEEMKGLQLWGFRSQVVSFDLEIQANLASEFPSFLKNMLWSHVAGGFWLGLPKNFTSMHLPKQNETVILVDENEIEHETKYLAEKNGLSAGWRGFSIAHKLQEKDVLVFHLIQQCKFKIFHRSSLLGGQPIVIDSVKGSHMWYIDGNEYIDYVGSWGPTIIGHADDEVLKALAETMKKGTSFGAPFLLDNVLAEMVISAVPNKHDYLLIDVSITAFVN</sequence>
<dbReference type="GO" id="GO:0009805">
    <property type="term" value="P:coumarin biosynthetic process"/>
    <property type="evidence" value="ECO:0007669"/>
    <property type="project" value="UniProtKB-ARBA"/>
</dbReference>
<dbReference type="SUPFAM" id="SSF48264">
    <property type="entry name" value="Cytochrome P450"/>
    <property type="match status" value="1"/>
</dbReference>
<dbReference type="Gene3D" id="1.10.630.10">
    <property type="entry name" value="Cytochrome P450"/>
    <property type="match status" value="1"/>
</dbReference>
<comment type="similarity">
    <text evidence="2">Belongs to the cytochrome P450 family.</text>
</comment>
<dbReference type="InterPro" id="IPR003340">
    <property type="entry name" value="B3_DNA-bd"/>
</dbReference>
<dbReference type="GO" id="GO:0008483">
    <property type="term" value="F:transaminase activity"/>
    <property type="evidence" value="ECO:0007669"/>
    <property type="project" value="InterPro"/>
</dbReference>
<name>A0AAD8IB92_9APIA</name>
<keyword evidence="14" id="KW-1185">Reference proteome</keyword>
<dbReference type="InterPro" id="IPR005814">
    <property type="entry name" value="Aminotrans_3"/>
</dbReference>
<dbReference type="EMBL" id="JAUIZM010000006">
    <property type="protein sequence ID" value="KAK1381327.1"/>
    <property type="molecule type" value="Genomic_DNA"/>
</dbReference>
<evidence type="ECO:0000256" key="11">
    <source>
        <dbReference type="SAM" id="Phobius"/>
    </source>
</evidence>
<evidence type="ECO:0000256" key="2">
    <source>
        <dbReference type="ARBA" id="ARBA00010617"/>
    </source>
</evidence>
<gene>
    <name evidence="13" type="ORF">POM88_028071</name>
</gene>
<evidence type="ECO:0000256" key="6">
    <source>
        <dbReference type="ARBA" id="ARBA00023004"/>
    </source>
</evidence>
<dbReference type="GO" id="GO:0004497">
    <property type="term" value="F:monooxygenase activity"/>
    <property type="evidence" value="ECO:0007669"/>
    <property type="project" value="InterPro"/>
</dbReference>